<comment type="caution">
    <text evidence="2">The sequence shown here is derived from an EMBL/GenBank/DDBJ whole genome shotgun (WGS) entry which is preliminary data.</text>
</comment>
<evidence type="ECO:0000313" key="2">
    <source>
        <dbReference type="EMBL" id="EKV11672.1"/>
    </source>
</evidence>
<name>K9FT26_PEND2</name>
<gene>
    <name evidence="2" type="ORF">PDIG_48980</name>
</gene>
<evidence type="ECO:0000256" key="1">
    <source>
        <dbReference type="SAM" id="SignalP"/>
    </source>
</evidence>
<feature type="signal peptide" evidence="1">
    <location>
        <begin position="1"/>
        <end position="15"/>
    </location>
</feature>
<keyword evidence="1" id="KW-0732">Signal</keyword>
<dbReference type="InParanoid" id="K9FT26"/>
<dbReference type="AlphaFoldDB" id="K9FT26"/>
<accession>K9FT26</accession>
<evidence type="ECO:0000313" key="3">
    <source>
        <dbReference type="Proteomes" id="UP000009882"/>
    </source>
</evidence>
<organism evidence="2 3">
    <name type="scientific">Penicillium digitatum (strain PHI26 / CECT 20796)</name>
    <name type="common">Green mold</name>
    <dbReference type="NCBI Taxonomy" id="1170229"/>
    <lineage>
        <taxon>Eukaryota</taxon>
        <taxon>Fungi</taxon>
        <taxon>Dikarya</taxon>
        <taxon>Ascomycota</taxon>
        <taxon>Pezizomycotina</taxon>
        <taxon>Eurotiomycetes</taxon>
        <taxon>Eurotiomycetidae</taxon>
        <taxon>Eurotiales</taxon>
        <taxon>Aspergillaceae</taxon>
        <taxon>Penicillium</taxon>
    </lineage>
</organism>
<protein>
    <submittedName>
        <fullName evidence="2">Uncharacterized protein</fullName>
    </submittedName>
</protein>
<reference evidence="3" key="1">
    <citation type="journal article" date="2012" name="BMC Genomics">
        <title>Genome sequence of the necrotrophic fungus Penicillium digitatum, the main postharvest pathogen of citrus.</title>
        <authorList>
            <person name="Marcet-Houben M."/>
            <person name="Ballester A.-R."/>
            <person name="de la Fuente B."/>
            <person name="Harries E."/>
            <person name="Marcos J.F."/>
            <person name="Gonzalez-Candelas L."/>
            <person name="Gabaldon T."/>
        </authorList>
    </citation>
    <scope>NUCLEOTIDE SEQUENCE [LARGE SCALE GENOMIC DNA]</scope>
    <source>
        <strain evidence="3">PHI26 / CECT 20796</strain>
    </source>
</reference>
<dbReference type="EMBL" id="AKCT01000198">
    <property type="protein sequence ID" value="EKV11672.1"/>
    <property type="molecule type" value="Genomic_DNA"/>
</dbReference>
<dbReference type="HOGENOM" id="CLU_3377282_0_0_1"/>
<proteinExistence type="predicted"/>
<keyword evidence="3" id="KW-1185">Reference proteome</keyword>
<feature type="chain" id="PRO_5012135787" evidence="1">
    <location>
        <begin position="16"/>
        <end position="34"/>
    </location>
</feature>
<sequence>MSLLIHLVGFLAVEAQVAEERLNDIGVARKKCSA</sequence>
<dbReference type="Proteomes" id="UP000009882">
    <property type="component" value="Unassembled WGS sequence"/>
</dbReference>